<feature type="region of interest" description="Disordered" evidence="1">
    <location>
        <begin position="239"/>
        <end position="264"/>
    </location>
</feature>
<evidence type="ECO:0000313" key="2">
    <source>
        <dbReference type="EMBL" id="GIG83244.1"/>
    </source>
</evidence>
<evidence type="ECO:0000313" key="3">
    <source>
        <dbReference type="Proteomes" id="UP000630097"/>
    </source>
</evidence>
<protein>
    <recommendedName>
        <fullName evidence="4">S-adenosyl methyltransferase</fullName>
    </recommendedName>
</protein>
<keyword evidence="3" id="KW-1185">Reference proteome</keyword>
<accession>A0A8J3PY52</accession>
<dbReference type="InterPro" id="IPR006764">
    <property type="entry name" value="SAM_dep_MeTrfase_SAV2177_type"/>
</dbReference>
<proteinExistence type="predicted"/>
<dbReference type="PIRSF" id="PIRSF017393">
    <property type="entry name" value="MTase_SAV2177"/>
    <property type="match status" value="1"/>
</dbReference>
<dbReference type="RefSeq" id="WP_203886567.1">
    <property type="nucleotide sequence ID" value="NZ_BAABHH010000026.1"/>
</dbReference>
<organism evidence="2 3">
    <name type="scientific">Planotetraspora kaengkrachanensis</name>
    <dbReference type="NCBI Taxonomy" id="575193"/>
    <lineage>
        <taxon>Bacteria</taxon>
        <taxon>Bacillati</taxon>
        <taxon>Actinomycetota</taxon>
        <taxon>Actinomycetes</taxon>
        <taxon>Streptosporangiales</taxon>
        <taxon>Streptosporangiaceae</taxon>
        <taxon>Planotetraspora</taxon>
    </lineage>
</organism>
<dbReference type="CDD" id="cd02440">
    <property type="entry name" value="AdoMet_MTases"/>
    <property type="match status" value="1"/>
</dbReference>
<gene>
    <name evidence="2" type="ORF">Pka01_63710</name>
</gene>
<dbReference type="EMBL" id="BONV01000037">
    <property type="protein sequence ID" value="GIG83244.1"/>
    <property type="molecule type" value="Genomic_DNA"/>
</dbReference>
<dbReference type="Gene3D" id="3.40.50.150">
    <property type="entry name" value="Vaccinia Virus protein VP39"/>
    <property type="match status" value="1"/>
</dbReference>
<dbReference type="AlphaFoldDB" id="A0A8J3PY52"/>
<evidence type="ECO:0008006" key="4">
    <source>
        <dbReference type="Google" id="ProtNLM"/>
    </source>
</evidence>
<dbReference type="Pfam" id="PF04672">
    <property type="entry name" value="Methyltransf_19"/>
    <property type="match status" value="1"/>
</dbReference>
<dbReference type="Proteomes" id="UP000630097">
    <property type="component" value="Unassembled WGS sequence"/>
</dbReference>
<comment type="caution">
    <text evidence="2">The sequence shown here is derived from an EMBL/GenBank/DDBJ whole genome shotgun (WGS) entry which is preliminary data.</text>
</comment>
<dbReference type="InterPro" id="IPR029063">
    <property type="entry name" value="SAM-dependent_MTases_sf"/>
</dbReference>
<reference evidence="2 3" key="1">
    <citation type="submission" date="2021-01" db="EMBL/GenBank/DDBJ databases">
        <title>Whole genome shotgun sequence of Planotetraspora kaengkrachanensis NBRC 104272.</title>
        <authorList>
            <person name="Komaki H."/>
            <person name="Tamura T."/>
        </authorList>
    </citation>
    <scope>NUCLEOTIDE SEQUENCE [LARGE SCALE GENOMIC DNA]</scope>
    <source>
        <strain evidence="2 3">NBRC 104272</strain>
    </source>
</reference>
<feature type="compositionally biased region" description="Basic and acidic residues" evidence="1">
    <location>
        <begin position="239"/>
        <end position="249"/>
    </location>
</feature>
<dbReference type="SUPFAM" id="SSF53335">
    <property type="entry name" value="S-adenosyl-L-methionine-dependent methyltransferases"/>
    <property type="match status" value="1"/>
</dbReference>
<sequence length="264" mass="29061">MTDPRPAPEGVDPNTPNVARMYDYFLGGKNNFAADRAAAESILATFPDTRSSAIEGRAFLARAVRTLVDAGVRQIVDIGSGLPTQGNVHEIAHVTAPDTRVTYVDYDPVVCSHARALLGGDPHVSVVRADFREPDDLIRRLEGLVDFDRPVAFLMFAILHFIPDSAKPYEVVGRLRDLSAPGSYLAISHARDARPELTPEALEIYNRATASLALRTHEEITRFFEGYELLEPGLVYPEDWRPDPDEPRLEQAPSAGFSAVGRKP</sequence>
<name>A0A8J3PY52_9ACTN</name>
<evidence type="ECO:0000256" key="1">
    <source>
        <dbReference type="SAM" id="MobiDB-lite"/>
    </source>
</evidence>